<evidence type="ECO:0000313" key="1">
    <source>
        <dbReference type="EMBL" id="NMG27161.1"/>
    </source>
</evidence>
<organism evidence="1 2">
    <name type="scientific">Aromatoleum anaerobium</name>
    <dbReference type="NCBI Taxonomy" id="182180"/>
    <lineage>
        <taxon>Bacteria</taxon>
        <taxon>Pseudomonadati</taxon>
        <taxon>Pseudomonadota</taxon>
        <taxon>Betaproteobacteria</taxon>
        <taxon>Rhodocyclales</taxon>
        <taxon>Rhodocyclaceae</taxon>
        <taxon>Aromatoleum</taxon>
    </lineage>
</organism>
<accession>A0ABX1PTQ4</accession>
<keyword evidence="2" id="KW-1185">Reference proteome</keyword>
<gene>
    <name evidence="1" type="ORF">GO606_21210</name>
</gene>
<evidence type="ECO:0000313" key="2">
    <source>
        <dbReference type="Proteomes" id="UP000615989"/>
    </source>
</evidence>
<dbReference type="InterPro" id="IPR054213">
    <property type="entry name" value="DUF6920"/>
</dbReference>
<sequence length="100" mass="11090">MRDLFPPPSTPNSLSSSGVAAIAITVSDVAEVVGIYTEGRWSRTANGYELTPWEGHFSAYRRHQGVLVPSSGEVGWYANGRLEIVWKGEITSLEYEFERV</sequence>
<protein>
    <submittedName>
        <fullName evidence="1">Uncharacterized protein</fullName>
    </submittedName>
</protein>
<reference evidence="1" key="1">
    <citation type="submission" date="2019-12" db="EMBL/GenBank/DDBJ databases">
        <title>Comparative genomics gives insights into the taxonomy of the Azoarcus-Aromatoleum group and reveals separate origins of nif in the plant-associated Azoarcus and non-plant-associated Aromatoleum sub-groups.</title>
        <authorList>
            <person name="Lafos M."/>
            <person name="Maluk M."/>
            <person name="Batista M."/>
            <person name="Junghare M."/>
            <person name="Carmona M."/>
            <person name="Faoro H."/>
            <person name="Cruz L.M."/>
            <person name="Battistoni F."/>
            <person name="De Souza E."/>
            <person name="Pedrosa F."/>
            <person name="Chen W.-M."/>
            <person name="Poole P.S."/>
            <person name="Dixon R.A."/>
            <person name="James E.K."/>
        </authorList>
    </citation>
    <scope>NUCLEOTIDE SEQUENCE</scope>
    <source>
        <strain evidence="1">LuFRes1</strain>
    </source>
</reference>
<dbReference type="Proteomes" id="UP000615989">
    <property type="component" value="Unassembled WGS sequence"/>
</dbReference>
<proteinExistence type="predicted"/>
<dbReference type="RefSeq" id="WP_169120847.1">
    <property type="nucleotide sequence ID" value="NZ_WTVG02000040.1"/>
</dbReference>
<name>A0ABX1PTQ4_9RHOO</name>
<comment type="caution">
    <text evidence="1">The sequence shown here is derived from an EMBL/GenBank/DDBJ whole genome shotgun (WGS) entry which is preliminary data.</text>
</comment>
<dbReference type="EMBL" id="WTVG01000155">
    <property type="protein sequence ID" value="NMG27161.1"/>
    <property type="molecule type" value="Genomic_DNA"/>
</dbReference>
<dbReference type="Pfam" id="PF21900">
    <property type="entry name" value="DUF6920"/>
    <property type="match status" value="1"/>
</dbReference>